<evidence type="ECO:0000256" key="1">
    <source>
        <dbReference type="SAM" id="MobiDB-lite"/>
    </source>
</evidence>
<dbReference type="AlphaFoldDB" id="D4AV52"/>
<dbReference type="SUPFAM" id="SSF53474">
    <property type="entry name" value="alpha/beta-Hydrolases"/>
    <property type="match status" value="1"/>
</dbReference>
<dbReference type="KEGG" id="abe:ARB_00061"/>
<sequence length="372" mass="41609">MFEPIRWFHPLFDALFGFDIPFTYRWRLLLLQPISVLTCAIKWVPWIFSRRYSSIHIPLRRRPGQSVRAIVFLPPEGSKSTLETSRALRPLHLDFHGGGFIGGNPEHDAEFCSALSDELGAVVVSATYHFAPRYTFPVANEDAQDVATFLTENAEHLWKADPRVLTVSGFSAGGNLALGVAQGLAGTDYSVKGSVTFYAPVNMFLYSNQVDLRKPPTEKPAPIDKPDPLEVLKPLFDAYSGPVRTTNMENPLMNPILADISTLPPKMAFVVPKIDILYEEQMSMIERLKTETEQLNTTARTVSTGADSESTLAQQTHNTPTKKDAHQIRHLEFSEGFHGWLEIPEAAIGNTDKKKAFAFAFDFLKEVYQSHA</sequence>
<feature type="domain" description="Alpha/beta hydrolase fold-3" evidence="2">
    <location>
        <begin position="93"/>
        <end position="294"/>
    </location>
</feature>
<evidence type="ECO:0000259" key="2">
    <source>
        <dbReference type="Pfam" id="PF07859"/>
    </source>
</evidence>
<protein>
    <recommendedName>
        <fullName evidence="2">Alpha/beta hydrolase fold-3 domain-containing protein</fullName>
    </recommendedName>
</protein>
<dbReference type="GO" id="GO:0005829">
    <property type="term" value="C:cytosol"/>
    <property type="evidence" value="ECO:0007669"/>
    <property type="project" value="TreeGrafter"/>
</dbReference>
<feature type="region of interest" description="Disordered" evidence="1">
    <location>
        <begin position="300"/>
        <end position="325"/>
    </location>
</feature>
<reference evidence="4" key="1">
    <citation type="journal article" date="2011" name="Genome Biol.">
        <title>Comparative and functional genomics provide insights into the pathogenicity of dermatophytic fungi.</title>
        <authorList>
            <person name="Burmester A."/>
            <person name="Shelest E."/>
            <person name="Gloeckner G."/>
            <person name="Heddergott C."/>
            <person name="Schindler S."/>
            <person name="Staib P."/>
            <person name="Heidel A."/>
            <person name="Felder M."/>
            <person name="Petzold A."/>
            <person name="Szafranski K."/>
            <person name="Feuermann M."/>
            <person name="Pedruzzi I."/>
            <person name="Priebe S."/>
            <person name="Groth M."/>
            <person name="Winkler R."/>
            <person name="Li W."/>
            <person name="Kniemeyer O."/>
            <person name="Schroeckh V."/>
            <person name="Hertweck C."/>
            <person name="Hube B."/>
            <person name="White T.C."/>
            <person name="Platzer M."/>
            <person name="Guthke R."/>
            <person name="Heitman J."/>
            <person name="Woestemeyer J."/>
            <person name="Zipfel P.F."/>
            <person name="Monod M."/>
            <person name="Brakhage A.A."/>
        </authorList>
    </citation>
    <scope>NUCLEOTIDE SEQUENCE [LARGE SCALE GENOMIC DNA]</scope>
    <source>
        <strain evidence="4">ATCC MYA-4681 / CBS 112371</strain>
    </source>
</reference>
<dbReference type="GO" id="GO:0019433">
    <property type="term" value="P:triglyceride catabolic process"/>
    <property type="evidence" value="ECO:0007669"/>
    <property type="project" value="TreeGrafter"/>
</dbReference>
<proteinExistence type="predicted"/>
<dbReference type="eggNOG" id="KOG1515">
    <property type="taxonomic scope" value="Eukaryota"/>
</dbReference>
<organism evidence="3 4">
    <name type="scientific">Arthroderma benhamiae (strain ATCC MYA-4681 / CBS 112371)</name>
    <name type="common">Trichophyton mentagrophytes</name>
    <dbReference type="NCBI Taxonomy" id="663331"/>
    <lineage>
        <taxon>Eukaryota</taxon>
        <taxon>Fungi</taxon>
        <taxon>Dikarya</taxon>
        <taxon>Ascomycota</taxon>
        <taxon>Pezizomycotina</taxon>
        <taxon>Eurotiomycetes</taxon>
        <taxon>Eurotiomycetidae</taxon>
        <taxon>Onygenales</taxon>
        <taxon>Arthrodermataceae</taxon>
        <taxon>Trichophyton</taxon>
    </lineage>
</organism>
<keyword evidence="4" id="KW-1185">Reference proteome</keyword>
<dbReference type="RefSeq" id="XP_003013614.1">
    <property type="nucleotide sequence ID" value="XM_003013568.1"/>
</dbReference>
<dbReference type="OMA" id="PRKMLFI"/>
<dbReference type="Proteomes" id="UP000008866">
    <property type="component" value="Unassembled WGS sequence"/>
</dbReference>
<gene>
    <name evidence="3" type="ORF">ARB_00061</name>
</gene>
<dbReference type="GO" id="GO:0004771">
    <property type="term" value="F:sterol ester esterase activity"/>
    <property type="evidence" value="ECO:0007669"/>
    <property type="project" value="TreeGrafter"/>
</dbReference>
<dbReference type="Pfam" id="PF07859">
    <property type="entry name" value="Abhydrolase_3"/>
    <property type="match status" value="1"/>
</dbReference>
<dbReference type="InterPro" id="IPR029058">
    <property type="entry name" value="AB_hydrolase_fold"/>
</dbReference>
<evidence type="ECO:0000313" key="4">
    <source>
        <dbReference type="Proteomes" id="UP000008866"/>
    </source>
</evidence>
<dbReference type="Gene3D" id="3.40.50.1820">
    <property type="entry name" value="alpha/beta hydrolase"/>
    <property type="match status" value="1"/>
</dbReference>
<dbReference type="GO" id="GO:0004806">
    <property type="term" value="F:triacylglycerol lipase activity"/>
    <property type="evidence" value="ECO:0007669"/>
    <property type="project" value="TreeGrafter"/>
</dbReference>
<accession>D4AV52</accession>
<dbReference type="GeneID" id="9519893"/>
<dbReference type="EMBL" id="ABSU01000012">
    <property type="protein sequence ID" value="EFE32974.1"/>
    <property type="molecule type" value="Genomic_DNA"/>
</dbReference>
<comment type="caution">
    <text evidence="3">The sequence shown here is derived from an EMBL/GenBank/DDBJ whole genome shotgun (WGS) entry which is preliminary data.</text>
</comment>
<dbReference type="HOGENOM" id="CLU_012494_3_3_1"/>
<dbReference type="PANTHER" id="PTHR23025:SF4">
    <property type="entry name" value="ALPHA_BETA HYDROLASE FOLD-3 DOMAIN-CONTAINING PROTEIN"/>
    <property type="match status" value="1"/>
</dbReference>
<feature type="compositionally biased region" description="Polar residues" evidence="1">
    <location>
        <begin position="300"/>
        <end position="319"/>
    </location>
</feature>
<dbReference type="InterPro" id="IPR013094">
    <property type="entry name" value="AB_hydrolase_3"/>
</dbReference>
<name>D4AV52_ARTBC</name>
<dbReference type="PANTHER" id="PTHR23025">
    <property type="entry name" value="TRIACYLGLYCEROL LIPASE"/>
    <property type="match status" value="1"/>
</dbReference>
<evidence type="ECO:0000313" key="3">
    <source>
        <dbReference type="EMBL" id="EFE32974.1"/>
    </source>
</evidence>